<evidence type="ECO:0000313" key="13">
    <source>
        <dbReference type="Proteomes" id="UP000043316"/>
    </source>
</evidence>
<evidence type="ECO:0000256" key="7">
    <source>
        <dbReference type="ARBA" id="ARBA00022795"/>
    </source>
</evidence>
<evidence type="ECO:0000256" key="6">
    <source>
        <dbReference type="ARBA" id="ARBA00022500"/>
    </source>
</evidence>
<dbReference type="GO" id="GO:0044781">
    <property type="term" value="P:bacterial-type flagellum organization"/>
    <property type="evidence" value="ECO:0007669"/>
    <property type="project" value="UniProtKB-KW"/>
</dbReference>
<dbReference type="Gene3D" id="1.10.287.1700">
    <property type="match status" value="1"/>
</dbReference>
<evidence type="ECO:0000256" key="3">
    <source>
        <dbReference type="ARBA" id="ARBA00020392"/>
    </source>
</evidence>
<dbReference type="Proteomes" id="UP000043316">
    <property type="component" value="Unassembled WGS sequence"/>
</dbReference>
<dbReference type="PIRSF" id="PIRSF019404">
    <property type="entry name" value="FliJ"/>
    <property type="match status" value="1"/>
</dbReference>
<keyword evidence="8 11" id="KW-0653">Protein transport</keyword>
<dbReference type="GO" id="GO:0009288">
    <property type="term" value="C:bacterial-type flagellum"/>
    <property type="evidence" value="ECO:0007669"/>
    <property type="project" value="UniProtKB-UniRule"/>
</dbReference>
<sequence length="147" mass="17401">MTTHKPMDILRDLADKKLNDTTTHLGKMRQEFVQANNQLERLENYEREYCQQMQSHMVGEGMTMIDMLSRQSFIDSLNKVVSHQTKQVAICEAQVDNAVNMWRTDKQRLNAFDALKQRSEAARLLQESRRDQKMMDEFAQRASRRKY</sequence>
<keyword evidence="12" id="KW-0966">Cell projection</keyword>
<dbReference type="InterPro" id="IPR018006">
    <property type="entry name" value="Flag_FliJ_proteobac"/>
</dbReference>
<keyword evidence="12" id="KW-0969">Cilium</keyword>
<protein>
    <recommendedName>
        <fullName evidence="3 11">Flagellar FliJ protein</fullName>
    </recommendedName>
</protein>
<comment type="subcellular location">
    <subcellularLocation>
        <location evidence="1">Cell membrane</location>
        <topology evidence="1">Peripheral membrane protein</topology>
        <orientation evidence="1">Cytoplasmic side</orientation>
    </subcellularLocation>
</comment>
<proteinExistence type="inferred from homology"/>
<dbReference type="EMBL" id="CWJI01000019">
    <property type="protein sequence ID" value="CRY56944.1"/>
    <property type="molecule type" value="Genomic_DNA"/>
</dbReference>
<evidence type="ECO:0000256" key="5">
    <source>
        <dbReference type="ARBA" id="ARBA00022475"/>
    </source>
</evidence>
<dbReference type="GO" id="GO:0071973">
    <property type="term" value="P:bacterial-type flagellum-dependent cell motility"/>
    <property type="evidence" value="ECO:0007669"/>
    <property type="project" value="InterPro"/>
</dbReference>
<dbReference type="InterPro" id="IPR053716">
    <property type="entry name" value="Flag_assembly_chemotaxis_eff"/>
</dbReference>
<name>A0A0H5M0E2_YERIN</name>
<keyword evidence="5 11" id="KW-1003">Cell membrane</keyword>
<reference evidence="13" key="1">
    <citation type="submission" date="2015-03" db="EMBL/GenBank/DDBJ databases">
        <authorList>
            <consortium name="Pathogen Informatics"/>
        </authorList>
    </citation>
    <scope>NUCLEOTIDE SEQUENCE [LARGE SCALE GENOMIC DNA]</scope>
    <source>
        <strain evidence="13">R148</strain>
    </source>
</reference>
<dbReference type="GO" id="GO:0006935">
    <property type="term" value="P:chemotaxis"/>
    <property type="evidence" value="ECO:0007669"/>
    <property type="project" value="UniProtKB-UniRule"/>
</dbReference>
<evidence type="ECO:0000256" key="1">
    <source>
        <dbReference type="ARBA" id="ARBA00004413"/>
    </source>
</evidence>
<dbReference type="PRINTS" id="PR01004">
    <property type="entry name" value="FLGFLIJ"/>
</dbReference>
<comment type="similarity">
    <text evidence="2 11">Belongs to the FliJ family.</text>
</comment>
<dbReference type="NCBIfam" id="TIGR02473">
    <property type="entry name" value="flagell_FliJ"/>
    <property type="match status" value="1"/>
</dbReference>
<dbReference type="GO" id="GO:0003774">
    <property type="term" value="F:cytoskeletal motor activity"/>
    <property type="evidence" value="ECO:0007669"/>
    <property type="project" value="UniProtKB-UniRule"/>
</dbReference>
<dbReference type="PANTHER" id="PTHR38786">
    <property type="entry name" value="FLAGELLAR FLIJ PROTEIN"/>
    <property type="match status" value="1"/>
</dbReference>
<dbReference type="InterPro" id="IPR052570">
    <property type="entry name" value="FliJ"/>
</dbReference>
<organism evidence="12 13">
    <name type="scientific">Yersinia intermedia</name>
    <dbReference type="NCBI Taxonomy" id="631"/>
    <lineage>
        <taxon>Bacteria</taxon>
        <taxon>Pseudomonadati</taxon>
        <taxon>Pseudomonadota</taxon>
        <taxon>Gammaproteobacteria</taxon>
        <taxon>Enterobacterales</taxon>
        <taxon>Yersiniaceae</taxon>
        <taxon>Yersinia</taxon>
    </lineage>
</organism>
<keyword evidence="10 11" id="KW-1006">Bacterial flagellum protein export</keyword>
<evidence type="ECO:0000256" key="2">
    <source>
        <dbReference type="ARBA" id="ARBA00010004"/>
    </source>
</evidence>
<keyword evidence="9 11" id="KW-0472">Membrane</keyword>
<keyword evidence="4 11" id="KW-0813">Transport</keyword>
<evidence type="ECO:0000256" key="10">
    <source>
        <dbReference type="ARBA" id="ARBA00023225"/>
    </source>
</evidence>
<dbReference type="PANTHER" id="PTHR38786:SF1">
    <property type="entry name" value="FLAGELLAR FLIJ PROTEIN"/>
    <property type="match status" value="1"/>
</dbReference>
<evidence type="ECO:0000256" key="9">
    <source>
        <dbReference type="ARBA" id="ARBA00023136"/>
    </source>
</evidence>
<evidence type="ECO:0000256" key="8">
    <source>
        <dbReference type="ARBA" id="ARBA00022927"/>
    </source>
</evidence>
<gene>
    <name evidence="12" type="primary">fliJ_2</name>
    <name evidence="12" type="ORF">ERS008476_03991</name>
</gene>
<dbReference type="GO" id="GO:0005886">
    <property type="term" value="C:plasma membrane"/>
    <property type="evidence" value="ECO:0007669"/>
    <property type="project" value="UniProtKB-SubCell"/>
</dbReference>
<dbReference type="GeneID" id="61816453"/>
<evidence type="ECO:0000256" key="4">
    <source>
        <dbReference type="ARBA" id="ARBA00022448"/>
    </source>
</evidence>
<dbReference type="RefSeq" id="WP_019211801.1">
    <property type="nucleotide sequence ID" value="NZ_CWJI01000019.1"/>
</dbReference>
<evidence type="ECO:0000313" key="12">
    <source>
        <dbReference type="EMBL" id="CRY56944.1"/>
    </source>
</evidence>
<accession>A0A0H5M0E2</accession>
<dbReference type="AlphaFoldDB" id="A0A0H5M0E2"/>
<keyword evidence="6 11" id="KW-0145">Chemotaxis</keyword>
<evidence type="ECO:0000256" key="11">
    <source>
        <dbReference type="PIRNR" id="PIRNR019404"/>
    </source>
</evidence>
<comment type="function">
    <text evidence="11">Flagellar protein that affects chemotactic events.</text>
</comment>
<dbReference type="GO" id="GO:0015031">
    <property type="term" value="P:protein transport"/>
    <property type="evidence" value="ECO:0007669"/>
    <property type="project" value="UniProtKB-UniRule"/>
</dbReference>
<keyword evidence="12" id="KW-0282">Flagellum</keyword>
<keyword evidence="7 11" id="KW-1005">Bacterial flagellum biogenesis</keyword>
<dbReference type="InterPro" id="IPR012823">
    <property type="entry name" value="Flagell_FliJ"/>
</dbReference>
<dbReference type="Pfam" id="PF02050">
    <property type="entry name" value="FliJ"/>
    <property type="match status" value="1"/>
</dbReference>